<dbReference type="AlphaFoldDB" id="A0A9K3PHE0"/>
<evidence type="ECO:0000313" key="2">
    <source>
        <dbReference type="Proteomes" id="UP000693970"/>
    </source>
</evidence>
<keyword evidence="2" id="KW-1185">Reference proteome</keyword>
<name>A0A9K3PHE0_9STRA</name>
<comment type="caution">
    <text evidence="1">The sequence shown here is derived from an EMBL/GenBank/DDBJ whole genome shotgun (WGS) entry which is preliminary data.</text>
</comment>
<dbReference type="EMBL" id="JAGRRH010000020">
    <property type="protein sequence ID" value="KAG7347458.1"/>
    <property type="molecule type" value="Genomic_DNA"/>
</dbReference>
<sequence length="183" mass="20528">MRDLLSQTPLWRCFDEGTCFSRTMIFQNWYFSAQCPFVGSGPIYSSFSGSSEVNESMGDESNKIKRLIRENGPFVWKTYWGVYFGTLGATFLGIQCGIADPARFLKKEGVKSTSDLLHNFFESHVRWSSFGGWIQSSPWMANLAVAWLVAEACEPVRIAATTILVPILLSSKEKERGSSRNGI</sequence>
<organism evidence="1 2">
    <name type="scientific">Nitzschia inconspicua</name>
    <dbReference type="NCBI Taxonomy" id="303405"/>
    <lineage>
        <taxon>Eukaryota</taxon>
        <taxon>Sar</taxon>
        <taxon>Stramenopiles</taxon>
        <taxon>Ochrophyta</taxon>
        <taxon>Bacillariophyta</taxon>
        <taxon>Bacillariophyceae</taxon>
        <taxon>Bacillariophycidae</taxon>
        <taxon>Bacillariales</taxon>
        <taxon>Bacillariaceae</taxon>
        <taxon>Nitzschia</taxon>
    </lineage>
</organism>
<proteinExistence type="predicted"/>
<protein>
    <submittedName>
        <fullName evidence="1">DUF1279 domain containing protein</fullName>
    </submittedName>
</protein>
<reference evidence="1" key="2">
    <citation type="submission" date="2021-04" db="EMBL/GenBank/DDBJ databases">
        <authorList>
            <person name="Podell S."/>
        </authorList>
    </citation>
    <scope>NUCLEOTIDE SEQUENCE</scope>
    <source>
        <strain evidence="1">Hildebrandi</strain>
    </source>
</reference>
<gene>
    <name evidence="1" type="ORF">IV203_016163</name>
</gene>
<dbReference type="Proteomes" id="UP000693970">
    <property type="component" value="Unassembled WGS sequence"/>
</dbReference>
<reference evidence="1" key="1">
    <citation type="journal article" date="2021" name="Sci. Rep.">
        <title>Diploid genomic architecture of Nitzschia inconspicua, an elite biomass production diatom.</title>
        <authorList>
            <person name="Oliver A."/>
            <person name="Podell S."/>
            <person name="Pinowska A."/>
            <person name="Traller J.C."/>
            <person name="Smith S.R."/>
            <person name="McClure R."/>
            <person name="Beliaev A."/>
            <person name="Bohutskyi P."/>
            <person name="Hill E.A."/>
            <person name="Rabines A."/>
            <person name="Zheng H."/>
            <person name="Allen L.Z."/>
            <person name="Kuo A."/>
            <person name="Grigoriev I.V."/>
            <person name="Allen A.E."/>
            <person name="Hazlebeck D."/>
            <person name="Allen E.E."/>
        </authorList>
    </citation>
    <scope>NUCLEOTIDE SEQUENCE</scope>
    <source>
        <strain evidence="1">Hildebrandi</strain>
    </source>
</reference>
<accession>A0A9K3PHE0</accession>
<evidence type="ECO:0000313" key="1">
    <source>
        <dbReference type="EMBL" id="KAG7347458.1"/>
    </source>
</evidence>